<keyword evidence="1" id="KW-0808">Transferase</keyword>
<dbReference type="GO" id="GO:0016740">
    <property type="term" value="F:transferase activity"/>
    <property type="evidence" value="ECO:0007669"/>
    <property type="project" value="UniProtKB-KW"/>
</dbReference>
<name>A0A1H5XT51_9FLAO</name>
<dbReference type="Gene3D" id="3.40.50.10540">
    <property type="entry name" value="Crotonobetainyl-coa:carnitine coa-transferase, domain 1"/>
    <property type="match status" value="1"/>
</dbReference>
<dbReference type="InterPro" id="IPR050509">
    <property type="entry name" value="CoA-transferase_III"/>
</dbReference>
<dbReference type="Pfam" id="PF02515">
    <property type="entry name" value="CoA_transf_3"/>
    <property type="match status" value="1"/>
</dbReference>
<dbReference type="OrthoDB" id="9797653at2"/>
<gene>
    <name evidence="1" type="ORF">SAMN04488130_106186</name>
</gene>
<evidence type="ECO:0000313" key="1">
    <source>
        <dbReference type="EMBL" id="SEG14833.1"/>
    </source>
</evidence>
<dbReference type="Gene3D" id="3.30.1540.10">
    <property type="entry name" value="formyl-coa transferase, domain 3"/>
    <property type="match status" value="1"/>
</dbReference>
<organism evidence="1 2">
    <name type="scientific">Flavobacterium urumqiense</name>
    <dbReference type="NCBI Taxonomy" id="935224"/>
    <lineage>
        <taxon>Bacteria</taxon>
        <taxon>Pseudomonadati</taxon>
        <taxon>Bacteroidota</taxon>
        <taxon>Flavobacteriia</taxon>
        <taxon>Flavobacteriales</taxon>
        <taxon>Flavobacteriaceae</taxon>
        <taxon>Flavobacterium</taxon>
    </lineage>
</organism>
<dbReference type="PANTHER" id="PTHR48228:SF5">
    <property type="entry name" value="ALPHA-METHYLACYL-COA RACEMASE"/>
    <property type="match status" value="1"/>
</dbReference>
<dbReference type="RefSeq" id="WP_159916703.1">
    <property type="nucleotide sequence ID" value="NZ_FNVP01000006.1"/>
</dbReference>
<dbReference type="SUPFAM" id="SSF89796">
    <property type="entry name" value="CoA-transferase family III (CaiB/BaiF)"/>
    <property type="match status" value="1"/>
</dbReference>
<dbReference type="InterPro" id="IPR044855">
    <property type="entry name" value="CoA-Trfase_III_dom3_sf"/>
</dbReference>
<proteinExistence type="predicted"/>
<dbReference type="EMBL" id="FNVP01000006">
    <property type="protein sequence ID" value="SEG14833.1"/>
    <property type="molecule type" value="Genomic_DNA"/>
</dbReference>
<dbReference type="InterPro" id="IPR023606">
    <property type="entry name" value="CoA-Trfase_III_dom_1_sf"/>
</dbReference>
<sequence>MYARNFAITRNKILDFSRLLPGPLGTHMLSQMGAEIIKIESSKRMDYCCFYRPQINGVSTLFHTLNDCKKQIVVDYETPEGYQQIVEQIRTADVLVEQFCPGAMEGFNLSFETVKKINPKIVYVSVTGYGQTGDKKRAAGHDLNSMAETGLLSMNRDENGKLVIPGFQVADIAGGSFMLVAACSTGLLAKSIQQKAQYIDVSMYDATLAIGAIAQGMLQGNADYEQTPFLSGYMVNYNIYECADKKWIALGALELKFWNSFFNMVGRPSWKTAKNTDLIIGVFDKQKLEDLFKTETRDEWVNKSINFDVCLTPVPEVNEVYGQKQTKERGLFKDVEIDDKKIKIYAKP</sequence>
<protein>
    <submittedName>
        <fullName evidence="1">Crotonobetainyl-CoA:carnitine CoA-transferase CaiB</fullName>
    </submittedName>
</protein>
<dbReference type="AlphaFoldDB" id="A0A1H5XT51"/>
<keyword evidence="2" id="KW-1185">Reference proteome</keyword>
<dbReference type="PANTHER" id="PTHR48228">
    <property type="entry name" value="SUCCINYL-COA--D-CITRAMALATE COA-TRANSFERASE"/>
    <property type="match status" value="1"/>
</dbReference>
<dbReference type="InterPro" id="IPR003673">
    <property type="entry name" value="CoA-Trfase_fam_III"/>
</dbReference>
<evidence type="ECO:0000313" key="2">
    <source>
        <dbReference type="Proteomes" id="UP000236737"/>
    </source>
</evidence>
<reference evidence="2" key="1">
    <citation type="submission" date="2016-10" db="EMBL/GenBank/DDBJ databases">
        <authorList>
            <person name="Varghese N."/>
            <person name="Submissions S."/>
        </authorList>
    </citation>
    <scope>NUCLEOTIDE SEQUENCE [LARGE SCALE GENOMIC DNA]</scope>
    <source>
        <strain evidence="2">CGMCC 1.9230</strain>
    </source>
</reference>
<accession>A0A1H5XT51</accession>
<dbReference type="Proteomes" id="UP000236737">
    <property type="component" value="Unassembled WGS sequence"/>
</dbReference>